<protein>
    <submittedName>
        <fullName evidence="2">Alpha/beta hydrolase</fullName>
    </submittedName>
</protein>
<gene>
    <name evidence="2" type="ORF">KHA99_06455</name>
</gene>
<dbReference type="AlphaFoldDB" id="A0A942YTE5"/>
<dbReference type="SUPFAM" id="SSF53474">
    <property type="entry name" value="alpha/beta-Hydrolases"/>
    <property type="match status" value="1"/>
</dbReference>
<comment type="caution">
    <text evidence="2">The sequence shown here is derived from an EMBL/GenBank/DDBJ whole genome shotgun (WGS) entry which is preliminary data.</text>
</comment>
<dbReference type="PANTHER" id="PTHR43433:SF5">
    <property type="entry name" value="AB HYDROLASE-1 DOMAIN-CONTAINING PROTEIN"/>
    <property type="match status" value="1"/>
</dbReference>
<feature type="domain" description="AB hydrolase-1" evidence="1">
    <location>
        <begin position="21"/>
        <end position="247"/>
    </location>
</feature>
<proteinExistence type="predicted"/>
<evidence type="ECO:0000313" key="3">
    <source>
        <dbReference type="Proteomes" id="UP000679749"/>
    </source>
</evidence>
<reference evidence="2" key="1">
    <citation type="submission" date="2021-05" db="EMBL/GenBank/DDBJ databases">
        <title>Novel Bacillus species.</title>
        <authorList>
            <person name="Liu G."/>
        </authorList>
    </citation>
    <scope>NUCLEOTIDE SEQUENCE</scope>
    <source>
        <strain evidence="2">FJAT-49825</strain>
    </source>
</reference>
<evidence type="ECO:0000313" key="2">
    <source>
        <dbReference type="EMBL" id="MBS4212099.1"/>
    </source>
</evidence>
<dbReference type="InterPro" id="IPR000639">
    <property type="entry name" value="Epox_hydrolase-like"/>
</dbReference>
<organism evidence="2 3">
    <name type="scientific">Neobacillus rhizophilus</name>
    <dbReference type="NCBI Taxonomy" id="2833579"/>
    <lineage>
        <taxon>Bacteria</taxon>
        <taxon>Bacillati</taxon>
        <taxon>Bacillota</taxon>
        <taxon>Bacilli</taxon>
        <taxon>Bacillales</taxon>
        <taxon>Bacillaceae</taxon>
        <taxon>Neobacillus</taxon>
    </lineage>
</organism>
<dbReference type="Pfam" id="PF00561">
    <property type="entry name" value="Abhydrolase_1"/>
    <property type="match status" value="1"/>
</dbReference>
<evidence type="ECO:0000259" key="1">
    <source>
        <dbReference type="Pfam" id="PF00561"/>
    </source>
</evidence>
<dbReference type="Gene3D" id="3.40.50.1820">
    <property type="entry name" value="alpha/beta hydrolase"/>
    <property type="match status" value="1"/>
</dbReference>
<dbReference type="InterPro" id="IPR000073">
    <property type="entry name" value="AB_hydrolase_1"/>
</dbReference>
<dbReference type="Proteomes" id="UP000679749">
    <property type="component" value="Unassembled WGS sequence"/>
</dbReference>
<dbReference type="InterPro" id="IPR029058">
    <property type="entry name" value="AB_hydrolase_fold"/>
</dbReference>
<dbReference type="PANTHER" id="PTHR43433">
    <property type="entry name" value="HYDROLASE, ALPHA/BETA FOLD FAMILY PROTEIN"/>
    <property type="match status" value="1"/>
</dbReference>
<keyword evidence="2" id="KW-0378">Hydrolase</keyword>
<dbReference type="RefSeq" id="WP_213116571.1">
    <property type="nucleotide sequence ID" value="NZ_JAGYPF010000001.1"/>
</dbReference>
<accession>A0A942YTE5</accession>
<dbReference type="EMBL" id="JAGYPF010000001">
    <property type="protein sequence ID" value="MBS4212099.1"/>
    <property type="molecule type" value="Genomic_DNA"/>
</dbReference>
<dbReference type="PRINTS" id="PR00111">
    <property type="entry name" value="ABHYDROLASE"/>
</dbReference>
<dbReference type="InterPro" id="IPR050471">
    <property type="entry name" value="AB_hydrolase"/>
</dbReference>
<dbReference type="GO" id="GO:0016787">
    <property type="term" value="F:hydrolase activity"/>
    <property type="evidence" value="ECO:0007669"/>
    <property type="project" value="UniProtKB-KW"/>
</dbReference>
<keyword evidence="3" id="KW-1185">Reference proteome</keyword>
<name>A0A942YTE5_9BACI</name>
<dbReference type="PRINTS" id="PR00412">
    <property type="entry name" value="EPOXHYDRLASE"/>
</dbReference>
<sequence length="267" mass="29545">MPITNANGIDLYYEVHGEGEPLLLIMGLSLDSRSWYRTMPALSEHYKVIIFDNRGVGLSDKPTTPYSIELMAEDARAVLDAAGVEAAHVYGISMGGMIAQRLAIKYPERIKSLILGCTTSGGTNHVQPGADVSMLMLSRASSTATPEEMAWATAPILYSQSFIENQRNLVAEDIKVRVERPILPYAYMLQLQACLAHDTYSELEQLKVPTLVIHGDEDRLVPYENGVTLAENIENAEFLTIKGTGHIYVTEATELVNQKVLEFLKKQ</sequence>